<dbReference type="SUPFAM" id="SSF56672">
    <property type="entry name" value="DNA/RNA polymerases"/>
    <property type="match status" value="1"/>
</dbReference>
<comment type="subcellular location">
    <subcellularLocation>
        <location evidence="1">Mitochondrion</location>
    </subcellularLocation>
</comment>
<dbReference type="GO" id="GO:0003824">
    <property type="term" value="F:catalytic activity"/>
    <property type="evidence" value="ECO:0007669"/>
    <property type="project" value="InterPro"/>
</dbReference>
<feature type="region of interest" description="Disordered" evidence="3">
    <location>
        <begin position="1"/>
        <end position="24"/>
    </location>
</feature>
<feature type="compositionally biased region" description="Basic residues" evidence="3">
    <location>
        <begin position="1"/>
        <end position="12"/>
    </location>
</feature>
<feature type="domain" description="Reverse transcriptase" evidence="4">
    <location>
        <begin position="560"/>
        <end position="852"/>
    </location>
</feature>
<dbReference type="InterPro" id="IPR043502">
    <property type="entry name" value="DNA/RNA_pol_sf"/>
</dbReference>
<dbReference type="InterPro" id="IPR000477">
    <property type="entry name" value="RT_dom"/>
</dbReference>
<evidence type="ECO:0000256" key="3">
    <source>
        <dbReference type="SAM" id="MobiDB-lite"/>
    </source>
</evidence>
<dbReference type="PANTHER" id="PTHR33481">
    <property type="entry name" value="REVERSE TRANSCRIPTASE"/>
    <property type="match status" value="1"/>
</dbReference>
<dbReference type="SUPFAM" id="SSF56219">
    <property type="entry name" value="DNase I-like"/>
    <property type="match status" value="1"/>
</dbReference>
<feature type="region of interest" description="Disordered" evidence="3">
    <location>
        <begin position="89"/>
        <end position="136"/>
    </location>
</feature>
<evidence type="ECO:0000256" key="2">
    <source>
        <dbReference type="ARBA" id="ARBA00023128"/>
    </source>
</evidence>
<keyword evidence="2" id="KW-0496">Mitochondrion</keyword>
<dbReference type="AlphaFoldDB" id="A0A2L2SPC2"/>
<feature type="region of interest" description="Disordered" evidence="3">
    <location>
        <begin position="365"/>
        <end position="420"/>
    </location>
</feature>
<protein>
    <recommendedName>
        <fullName evidence="4">Reverse transcriptase domain-containing protein</fullName>
    </recommendedName>
</protein>
<name>A0A2L2SPC2_9HYPO</name>
<dbReference type="GO" id="GO:0005739">
    <property type="term" value="C:mitochondrion"/>
    <property type="evidence" value="ECO:0007669"/>
    <property type="project" value="UniProtKB-SubCell"/>
</dbReference>
<dbReference type="Pfam" id="PF00078">
    <property type="entry name" value="RVT_1"/>
    <property type="match status" value="1"/>
</dbReference>
<feature type="compositionally biased region" description="Basic and acidic residues" evidence="3">
    <location>
        <begin position="371"/>
        <end position="391"/>
    </location>
</feature>
<dbReference type="Pfam" id="PF14529">
    <property type="entry name" value="Exo_endo_phos_2"/>
    <property type="match status" value="1"/>
</dbReference>
<dbReference type="OrthoDB" id="3261222at2759"/>
<feature type="compositionally biased region" description="Basic and acidic residues" evidence="3">
    <location>
        <begin position="13"/>
        <end position="24"/>
    </location>
</feature>
<dbReference type="CDD" id="cd01650">
    <property type="entry name" value="RT_nLTR_like"/>
    <property type="match status" value="1"/>
</dbReference>
<reference evidence="6" key="1">
    <citation type="submission" date="2014-10" db="EMBL/GenBank/DDBJ databases">
        <authorList>
            <person name="King R."/>
        </authorList>
    </citation>
    <scope>NUCLEOTIDE SEQUENCE [LARGE SCALE GENOMIC DNA]</scope>
    <source>
        <strain evidence="6">A3/5</strain>
    </source>
</reference>
<evidence type="ECO:0000256" key="1">
    <source>
        <dbReference type="ARBA" id="ARBA00004173"/>
    </source>
</evidence>
<evidence type="ECO:0000259" key="4">
    <source>
        <dbReference type="PROSITE" id="PS50878"/>
    </source>
</evidence>
<dbReference type="STRING" id="56646.A0A2L2SPC2"/>
<dbReference type="EMBL" id="LN649232">
    <property type="protein sequence ID" value="CEI38510.1"/>
    <property type="molecule type" value="Genomic_DNA"/>
</dbReference>
<dbReference type="PANTHER" id="PTHR33481:SF1">
    <property type="entry name" value="ENDONUCLEASE_EXONUCLEASE_PHOSPHATASE DOMAIN-CONTAINING PROTEIN-RELATED"/>
    <property type="match status" value="1"/>
</dbReference>
<dbReference type="PROSITE" id="PS50878">
    <property type="entry name" value="RT_POL"/>
    <property type="match status" value="1"/>
</dbReference>
<accession>A0A2L2SPC2</accession>
<keyword evidence="6" id="KW-1185">Reference proteome</keyword>
<dbReference type="Gene3D" id="3.60.10.10">
    <property type="entry name" value="Endonuclease/exonuclease/phosphatase"/>
    <property type="match status" value="1"/>
</dbReference>
<evidence type="ECO:0000313" key="6">
    <source>
        <dbReference type="Proteomes" id="UP000245910"/>
    </source>
</evidence>
<feature type="compositionally biased region" description="Basic residues" evidence="3">
    <location>
        <begin position="104"/>
        <end position="115"/>
    </location>
</feature>
<dbReference type="InterPro" id="IPR005135">
    <property type="entry name" value="Endo/exonuclease/phosphatase"/>
</dbReference>
<dbReference type="InterPro" id="IPR036691">
    <property type="entry name" value="Endo/exonu/phosph_ase_sf"/>
</dbReference>
<organism evidence="5 6">
    <name type="scientific">Fusarium venenatum</name>
    <dbReference type="NCBI Taxonomy" id="56646"/>
    <lineage>
        <taxon>Eukaryota</taxon>
        <taxon>Fungi</taxon>
        <taxon>Dikarya</taxon>
        <taxon>Ascomycota</taxon>
        <taxon>Pezizomycotina</taxon>
        <taxon>Sordariomycetes</taxon>
        <taxon>Hypocreomycetidae</taxon>
        <taxon>Hypocreales</taxon>
        <taxon>Nectriaceae</taxon>
        <taxon>Fusarium</taxon>
    </lineage>
</organism>
<dbReference type="Proteomes" id="UP000245910">
    <property type="component" value="Chromosome IIII"/>
</dbReference>
<evidence type="ECO:0000313" key="5">
    <source>
        <dbReference type="EMBL" id="CEI38510.1"/>
    </source>
</evidence>
<proteinExistence type="predicted"/>
<sequence length="1226" mass="139889">MGHNRRSKPTAKARREGQEKAKDRDLAKKWLVSVDQVNFRGSRELERKFFKFIRTTKTWSQPLIIVGCDGSDSLAWNCPNDYHLEIKSSRTLDETDNPQDPIWPRKKPRKRRGRKPANQPVGGSTTDHPPAPEKPPVKMSRVFFLIHKSIARESWDVEWYDGVNSEMVATLHMATEIGTIQIHSIYNPNQPEQTMNVPEMLAKTTVSGFDIVMGDFNLHHPAWSGPLFRGDPTKTPLPARQLQEGMANANMRLQTIPGTETFRSGKGEDAIRSCIDLNFASESLQGRIQSCQVYEEDPWQGIDHHPSRTILEIEPFQDTTLRYLYDKVDKVRQVVRPLDELSGIELDRGGVDKLAEEVVESLCTATDETVPTDKVHPPPKKPPDQKARQLLDGDGIPSSEPKQPPVNSRTKERHHLRATKPNPVRDAFHIMGESSNGTWKAARVATRFSQAHIAQNVPILIDANGVAYVLDEEKQRHLFDEFWKGRDKPEIENMTTVPFPTVDPERTVYVMDLSFDEAEIKRLINHIRGRSSPGFDTVHGQALKLARETLAPYLVILFRACIRLGYFPACFKSSLVRVVPKPGKKSYTSAKSWRPIAIPTSIGKVLERFLANCLKKVAIDNLLLPRSQYGAPGKSTTQCMRTLLDTIHRNWSRKKTRLVMRKLRKVTKMGLDIAGAFDRVNRALVLQVLADKGIPEPFLRIMQSFLSDRYISLKLPDSISGNTLVNIGIPQGSPLSPLLFLFFTAPLLERLEAQKVDNVTIIVFSYVDDTYIVVTSQSYEDNCLALEKLHHTIAQWAQETGTEFSPNKYSITHFKNPQDKSPNCQLLPNIPGVAGNSDVLKDKEVKMLGITLDPQLGFKSHVDDIERRVNKKLRILKIMAKRKVGLTVQKARDFYMGSILPILAYACEAWFFYSPTETLPQSLKQEVNRLESIQYKVLKDVTAYFGQSPKQVVMKELHIPSISEYLYRRAQVGRALSMDIQEKKPYVRPLRNEPSAQRQYNKLSTDILNKEAHKLARRAAEVLLLKNGGDEEKFLKAWRVRDKRKKVINDLARQDSEERSAEEWNKYRCKRPDKYPSRHRLASLREDWGHESLDLYKDLRRGESTLLLELRTEKIALNGPLHDMRIRRPVQPSSEAGDHTPEEAVLSPACTCGHRYQTVYHMFFHCPELDSARQKLVDCIGRLDRDTLLTVHAKPATQWAMVFFPLGSQYDNIREDSPFYDRHASA</sequence>